<comment type="subcellular location">
    <subcellularLocation>
        <location evidence="1">Membrane</location>
    </subcellularLocation>
</comment>
<accession>A0A7M7GHU2</accession>
<sequence>MSETVTVTNSTDAVVPAVWSWIPITWQWWDVIQLILAIAGIIGNSLVMLVIFRVKRKLCSTDTLIAGLALADFLTSVFIIPHAQVKTLPDTIAAQLYCRIIQSNSLMWTSICASIFTLTTISIERLMAVRYPFQFQRFFSSRSTSLAIGGIWLISFVINTVSFYVHYIFEGKCAFGFSTPSFQKFIGVFYFIAEYLVPVSVMILAHVFTIRTLRERAQVKPYSAENQSQRPNKHFLRARRRVVEMLFIVVVIFIICWTPDQFGFLAFTVGIIDFSHFNSPLYRSFVVLAFVNSCANPIIYAARNPNFRQALKELFRNVPSIRLQSVFAAIYETSNVSTDTSATKLSSVDK</sequence>
<dbReference type="GO" id="GO:0004930">
    <property type="term" value="F:G protein-coupled receptor activity"/>
    <property type="evidence" value="ECO:0007669"/>
    <property type="project" value="InterPro"/>
</dbReference>
<evidence type="ECO:0000256" key="2">
    <source>
        <dbReference type="ARBA" id="ARBA00022692"/>
    </source>
</evidence>
<dbReference type="Gene3D" id="1.20.1070.10">
    <property type="entry name" value="Rhodopsin 7-helix transmembrane proteins"/>
    <property type="match status" value="1"/>
</dbReference>
<keyword evidence="2 5" id="KW-0812">Transmembrane</keyword>
<feature type="transmembrane region" description="Helical" evidence="5">
    <location>
        <begin position="64"/>
        <end position="85"/>
    </location>
</feature>
<proteinExistence type="predicted"/>
<evidence type="ECO:0000259" key="6">
    <source>
        <dbReference type="PROSITE" id="PS50262"/>
    </source>
</evidence>
<dbReference type="GO" id="GO:0016020">
    <property type="term" value="C:membrane"/>
    <property type="evidence" value="ECO:0007669"/>
    <property type="project" value="UniProtKB-SubCell"/>
</dbReference>
<dbReference type="Proteomes" id="UP000007110">
    <property type="component" value="Unassembled WGS sequence"/>
</dbReference>
<feature type="transmembrane region" description="Helical" evidence="5">
    <location>
        <begin position="189"/>
        <end position="210"/>
    </location>
</feature>
<feature type="domain" description="G-protein coupled receptors family 1 profile" evidence="6">
    <location>
        <begin position="43"/>
        <end position="300"/>
    </location>
</feature>
<evidence type="ECO:0000256" key="1">
    <source>
        <dbReference type="ARBA" id="ARBA00004370"/>
    </source>
</evidence>
<feature type="transmembrane region" description="Helical" evidence="5">
    <location>
        <begin position="246"/>
        <end position="272"/>
    </location>
</feature>
<name>A0A7M7GHU2_STRPU</name>
<evidence type="ECO:0000313" key="8">
    <source>
        <dbReference type="Proteomes" id="UP000007110"/>
    </source>
</evidence>
<dbReference type="SMART" id="SM01381">
    <property type="entry name" value="7TM_GPCR_Srsx"/>
    <property type="match status" value="1"/>
</dbReference>
<dbReference type="Pfam" id="PF00001">
    <property type="entry name" value="7tm_1"/>
    <property type="match status" value="1"/>
</dbReference>
<reference evidence="7" key="2">
    <citation type="submission" date="2021-01" db="UniProtKB">
        <authorList>
            <consortium name="EnsemblMetazoa"/>
        </authorList>
    </citation>
    <scope>IDENTIFICATION</scope>
</reference>
<feature type="transmembrane region" description="Helical" evidence="5">
    <location>
        <begin position="144"/>
        <end position="169"/>
    </location>
</feature>
<dbReference type="EnsemblMetazoa" id="XM_003727119">
    <property type="protein sequence ID" value="XP_003727167"/>
    <property type="gene ID" value="LOC100888506"/>
</dbReference>
<dbReference type="InterPro" id="IPR017452">
    <property type="entry name" value="GPCR_Rhodpsn_7TM"/>
</dbReference>
<protein>
    <recommendedName>
        <fullName evidence="6">G-protein coupled receptors family 1 profile domain-containing protein</fullName>
    </recommendedName>
</protein>
<dbReference type="PRINTS" id="PR00237">
    <property type="entry name" value="GPCRRHODOPSN"/>
</dbReference>
<dbReference type="KEGG" id="spu:100888506"/>
<keyword evidence="3 5" id="KW-1133">Transmembrane helix</keyword>
<keyword evidence="8" id="KW-1185">Reference proteome</keyword>
<dbReference type="RefSeq" id="XP_003727167.1">
    <property type="nucleotide sequence ID" value="XM_003727119.1"/>
</dbReference>
<dbReference type="AlphaFoldDB" id="A0A7M7GHU2"/>
<dbReference type="PANTHER" id="PTHR45698">
    <property type="entry name" value="TRACE AMINE-ASSOCIATED RECEPTOR 19N-RELATED"/>
    <property type="match status" value="1"/>
</dbReference>
<reference evidence="8" key="1">
    <citation type="submission" date="2015-02" db="EMBL/GenBank/DDBJ databases">
        <title>Genome sequencing for Strongylocentrotus purpuratus.</title>
        <authorList>
            <person name="Murali S."/>
            <person name="Liu Y."/>
            <person name="Vee V."/>
            <person name="English A."/>
            <person name="Wang M."/>
            <person name="Skinner E."/>
            <person name="Han Y."/>
            <person name="Muzny D.M."/>
            <person name="Worley K.C."/>
            <person name="Gibbs R.A."/>
        </authorList>
    </citation>
    <scope>NUCLEOTIDE SEQUENCE</scope>
</reference>
<feature type="transmembrane region" description="Helical" evidence="5">
    <location>
        <begin position="31"/>
        <end position="52"/>
    </location>
</feature>
<feature type="transmembrane region" description="Helical" evidence="5">
    <location>
        <begin position="284"/>
        <end position="302"/>
    </location>
</feature>
<dbReference type="PANTHER" id="PTHR45698:SF1">
    <property type="entry name" value="TRACE AMINE-ASSOCIATED RECEPTOR 13C-LIKE"/>
    <property type="match status" value="1"/>
</dbReference>
<dbReference type="FunCoup" id="A0A7M7GHU2">
    <property type="interactions" value="43"/>
</dbReference>
<organism evidence="7 8">
    <name type="scientific">Strongylocentrotus purpuratus</name>
    <name type="common">Purple sea urchin</name>
    <dbReference type="NCBI Taxonomy" id="7668"/>
    <lineage>
        <taxon>Eukaryota</taxon>
        <taxon>Metazoa</taxon>
        <taxon>Echinodermata</taxon>
        <taxon>Eleutherozoa</taxon>
        <taxon>Echinozoa</taxon>
        <taxon>Echinoidea</taxon>
        <taxon>Euechinoidea</taxon>
        <taxon>Echinacea</taxon>
        <taxon>Camarodonta</taxon>
        <taxon>Echinidea</taxon>
        <taxon>Strongylocentrotidae</taxon>
        <taxon>Strongylocentrotus</taxon>
    </lineage>
</organism>
<dbReference type="CDD" id="cd00637">
    <property type="entry name" value="7tm_classA_rhodopsin-like"/>
    <property type="match status" value="1"/>
</dbReference>
<dbReference type="InParanoid" id="A0A7M7GHU2"/>
<dbReference type="OMA" id="AFSICWG"/>
<keyword evidence="4 5" id="KW-0472">Membrane</keyword>
<dbReference type="PROSITE" id="PS50262">
    <property type="entry name" value="G_PROTEIN_RECEP_F1_2"/>
    <property type="match status" value="1"/>
</dbReference>
<dbReference type="GeneID" id="100888506"/>
<evidence type="ECO:0000256" key="5">
    <source>
        <dbReference type="SAM" id="Phobius"/>
    </source>
</evidence>
<dbReference type="InterPro" id="IPR000276">
    <property type="entry name" value="GPCR_Rhodpsn"/>
</dbReference>
<evidence type="ECO:0000256" key="3">
    <source>
        <dbReference type="ARBA" id="ARBA00022989"/>
    </source>
</evidence>
<dbReference type="OrthoDB" id="10037617at2759"/>
<evidence type="ECO:0000313" key="7">
    <source>
        <dbReference type="EnsemblMetazoa" id="XP_003727167"/>
    </source>
</evidence>
<evidence type="ECO:0000256" key="4">
    <source>
        <dbReference type="ARBA" id="ARBA00023136"/>
    </source>
</evidence>
<dbReference type="SUPFAM" id="SSF81321">
    <property type="entry name" value="Family A G protein-coupled receptor-like"/>
    <property type="match status" value="1"/>
</dbReference>
<feature type="transmembrane region" description="Helical" evidence="5">
    <location>
        <begin position="105"/>
        <end position="123"/>
    </location>
</feature>